<accession>A0A9Q0JIV3</accession>
<evidence type="ECO:0000256" key="2">
    <source>
        <dbReference type="SAM" id="Phobius"/>
    </source>
</evidence>
<feature type="region of interest" description="Disordered" evidence="1">
    <location>
        <begin position="14"/>
        <end position="34"/>
    </location>
</feature>
<dbReference type="EMBL" id="JAKUCV010002243">
    <property type="protein sequence ID" value="KAJ4843403.1"/>
    <property type="molecule type" value="Genomic_DNA"/>
</dbReference>
<dbReference type="Proteomes" id="UP001141552">
    <property type="component" value="Unassembled WGS sequence"/>
</dbReference>
<protein>
    <recommendedName>
        <fullName evidence="5">DUF295 domain-containing protein</fullName>
    </recommendedName>
</protein>
<keyword evidence="2" id="KW-1133">Transmembrane helix</keyword>
<sequence>MASLWSRMQRLRSSSSNSCPVVPSFERDHDNKVPPLGDDGVEEYFPLPLTSYPVMMLPCIHNTCSIFNPVTCKFTKSTYPGAKVNYFSSFPAFFNQEWMASLLHPRQSHDPGQSFISLPSFHTIPGLHSLPIDAADPDLKAMAPPGTADCFFYHTNVRDDVEVIKLLPGDLRKELSLGCFALSSAPTDDNCVAVLSPSRFSAILLALTLLSVGSETLVGVVYLSVLIMTRYLELSFMRWSNITLYYPMYLVETPQGDPLLVLRYLVPLKYDDDDDHMMMMIKVVAEDFFLDDTALFVGATSFCVSVGDYPCLMPNSVYFFGRHEIGFCNLRDRTFTHFYQPFEILKEEGTMYPMWVSRPQ</sequence>
<evidence type="ECO:0000313" key="3">
    <source>
        <dbReference type="EMBL" id="KAJ4843403.1"/>
    </source>
</evidence>
<dbReference type="AlphaFoldDB" id="A0A9Q0JIV3"/>
<reference evidence="3" key="2">
    <citation type="journal article" date="2023" name="Plants (Basel)">
        <title>Annotation of the Turnera subulata (Passifloraceae) Draft Genome Reveals the S-Locus Evolved after the Divergence of Turneroideae from Passifloroideae in a Stepwise Manner.</title>
        <authorList>
            <person name="Henning P.M."/>
            <person name="Roalson E.H."/>
            <person name="Mir W."/>
            <person name="McCubbin A.G."/>
            <person name="Shore J.S."/>
        </authorList>
    </citation>
    <scope>NUCLEOTIDE SEQUENCE</scope>
    <source>
        <strain evidence="3">F60SS</strain>
    </source>
</reference>
<evidence type="ECO:0000256" key="1">
    <source>
        <dbReference type="SAM" id="MobiDB-lite"/>
    </source>
</evidence>
<reference evidence="3" key="1">
    <citation type="submission" date="2022-02" db="EMBL/GenBank/DDBJ databases">
        <authorList>
            <person name="Henning P.M."/>
            <person name="McCubbin A.G."/>
            <person name="Shore J.S."/>
        </authorList>
    </citation>
    <scope>NUCLEOTIDE SEQUENCE</scope>
    <source>
        <strain evidence="3">F60SS</strain>
        <tissue evidence="3">Leaves</tissue>
    </source>
</reference>
<gene>
    <name evidence="3" type="ORF">Tsubulata_013310</name>
</gene>
<keyword evidence="2" id="KW-0472">Membrane</keyword>
<dbReference type="PANTHER" id="PTHR44259">
    <property type="entry name" value="OS07G0183000 PROTEIN-RELATED"/>
    <property type="match status" value="1"/>
</dbReference>
<dbReference type="PANTHER" id="PTHR44259:SF93">
    <property type="entry name" value="PROTEIN, PUTATIVE (DUF295)-RELATED"/>
    <property type="match status" value="1"/>
</dbReference>
<comment type="caution">
    <text evidence="3">The sequence shown here is derived from an EMBL/GenBank/DDBJ whole genome shotgun (WGS) entry which is preliminary data.</text>
</comment>
<keyword evidence="4" id="KW-1185">Reference proteome</keyword>
<evidence type="ECO:0008006" key="5">
    <source>
        <dbReference type="Google" id="ProtNLM"/>
    </source>
</evidence>
<name>A0A9Q0JIV3_9ROSI</name>
<dbReference type="InterPro" id="IPR050942">
    <property type="entry name" value="F-box_BR-signaling"/>
</dbReference>
<proteinExistence type="predicted"/>
<organism evidence="3 4">
    <name type="scientific">Turnera subulata</name>
    <dbReference type="NCBI Taxonomy" id="218843"/>
    <lineage>
        <taxon>Eukaryota</taxon>
        <taxon>Viridiplantae</taxon>
        <taxon>Streptophyta</taxon>
        <taxon>Embryophyta</taxon>
        <taxon>Tracheophyta</taxon>
        <taxon>Spermatophyta</taxon>
        <taxon>Magnoliopsida</taxon>
        <taxon>eudicotyledons</taxon>
        <taxon>Gunneridae</taxon>
        <taxon>Pentapetalae</taxon>
        <taxon>rosids</taxon>
        <taxon>fabids</taxon>
        <taxon>Malpighiales</taxon>
        <taxon>Passifloraceae</taxon>
        <taxon>Turnera</taxon>
    </lineage>
</organism>
<keyword evidence="2" id="KW-0812">Transmembrane</keyword>
<evidence type="ECO:0000313" key="4">
    <source>
        <dbReference type="Proteomes" id="UP001141552"/>
    </source>
</evidence>
<feature type="transmembrane region" description="Helical" evidence="2">
    <location>
        <begin position="200"/>
        <end position="228"/>
    </location>
</feature>